<evidence type="ECO:0000256" key="5">
    <source>
        <dbReference type="ARBA" id="ARBA00023274"/>
    </source>
</evidence>
<dbReference type="PATRIC" id="fig|1391654.3.peg.8482"/>
<comment type="similarity">
    <text evidence="1 7">Belongs to the bacterial ribosomal protein bL9 family.</text>
</comment>
<evidence type="ECO:0000259" key="8">
    <source>
        <dbReference type="PROSITE" id="PS00651"/>
    </source>
</evidence>
<dbReference type="NCBIfam" id="TIGR00158">
    <property type="entry name" value="L9"/>
    <property type="match status" value="1"/>
</dbReference>
<protein>
    <recommendedName>
        <fullName evidence="6 7">Large ribosomal subunit protein bL9</fullName>
    </recommendedName>
</protein>
<evidence type="ECO:0000256" key="2">
    <source>
        <dbReference type="ARBA" id="ARBA00022730"/>
    </source>
</evidence>
<keyword evidence="4 7" id="KW-0689">Ribosomal protein</keyword>
<dbReference type="STRING" id="1391654.AKJ09_08372"/>
<keyword evidence="2 7" id="KW-0699">rRNA-binding</keyword>
<feature type="domain" description="Ribosomal protein L9" evidence="8">
    <location>
        <begin position="17"/>
        <end position="44"/>
    </location>
</feature>
<evidence type="ECO:0000256" key="4">
    <source>
        <dbReference type="ARBA" id="ARBA00022980"/>
    </source>
</evidence>
<dbReference type="GO" id="GO:0003735">
    <property type="term" value="F:structural constituent of ribosome"/>
    <property type="evidence" value="ECO:0007669"/>
    <property type="project" value="InterPro"/>
</dbReference>
<dbReference type="RefSeq" id="WP_146652755.1">
    <property type="nucleotide sequence ID" value="NZ_CP012333.1"/>
</dbReference>
<dbReference type="GO" id="GO:0005840">
    <property type="term" value="C:ribosome"/>
    <property type="evidence" value="ECO:0007669"/>
    <property type="project" value="UniProtKB-KW"/>
</dbReference>
<dbReference type="Gene3D" id="3.40.5.10">
    <property type="entry name" value="Ribosomal protein L9, N-terminal domain"/>
    <property type="match status" value="1"/>
</dbReference>
<dbReference type="InterPro" id="IPR009027">
    <property type="entry name" value="Ribosomal_bL9/RNase_H1_N"/>
</dbReference>
<dbReference type="PANTHER" id="PTHR21368">
    <property type="entry name" value="50S RIBOSOMAL PROTEIN L9"/>
    <property type="match status" value="1"/>
</dbReference>
<sequence length="151" mass="16073">MAATLQVVLQSDVANVGKSGELVKVRPGFARNYLIPRSLAVPATTAAVNRINHEKAVAVAKADKAKKEAQGVAEKINGLKLTMARSVGEDDRLFGSVTAKEIESAAKAAGIEIDRKKMHLAEPLKALGTFEIPVKLMTDVTATLKVEVVKK</sequence>
<dbReference type="KEGG" id="llu:AKJ09_08372"/>
<keyword evidence="5 7" id="KW-0687">Ribonucleoprotein</keyword>
<dbReference type="EMBL" id="CP012333">
    <property type="protein sequence ID" value="AKV01709.1"/>
    <property type="molecule type" value="Genomic_DNA"/>
</dbReference>
<keyword evidence="3 7" id="KW-0694">RNA-binding</keyword>
<dbReference type="OrthoDB" id="9788336at2"/>
<dbReference type="SUPFAM" id="SSF55653">
    <property type="entry name" value="Ribosomal protein L9 C-domain"/>
    <property type="match status" value="1"/>
</dbReference>
<dbReference type="Pfam" id="PF03948">
    <property type="entry name" value="Ribosomal_L9_C"/>
    <property type="match status" value="1"/>
</dbReference>
<reference evidence="9 10" key="1">
    <citation type="submission" date="2015-08" db="EMBL/GenBank/DDBJ databases">
        <authorList>
            <person name="Babu N.S."/>
            <person name="Beckwith C.J."/>
            <person name="Beseler K.G."/>
            <person name="Brison A."/>
            <person name="Carone J.V."/>
            <person name="Caskin T.P."/>
            <person name="Diamond M."/>
            <person name="Durham M.E."/>
            <person name="Foxe J.M."/>
            <person name="Go M."/>
            <person name="Henderson B.A."/>
            <person name="Jones I.B."/>
            <person name="McGettigan J.A."/>
            <person name="Micheletti S.J."/>
            <person name="Nasrallah M.E."/>
            <person name="Ortiz D."/>
            <person name="Piller C.R."/>
            <person name="Privatt S.R."/>
            <person name="Schneider S.L."/>
            <person name="Sharp S."/>
            <person name="Smith T.C."/>
            <person name="Stanton J.D."/>
            <person name="Ullery H.E."/>
            <person name="Wilson R.J."/>
            <person name="Serrano M.G."/>
            <person name="Buck G."/>
            <person name="Lee V."/>
            <person name="Wang Y."/>
            <person name="Carvalho R."/>
            <person name="Voegtly L."/>
            <person name="Shi R."/>
            <person name="Duckworth R."/>
            <person name="Johnson A."/>
            <person name="Loviza R."/>
            <person name="Walstead R."/>
            <person name="Shah Z."/>
            <person name="Kiflezghi M."/>
            <person name="Wade K."/>
            <person name="Ball S.L."/>
            <person name="Bradley K.W."/>
            <person name="Asai D.J."/>
            <person name="Bowman C.A."/>
            <person name="Russell D.A."/>
            <person name="Pope W.H."/>
            <person name="Jacobs-Sera D."/>
            <person name="Hendrix R.W."/>
            <person name="Hatfull G.F."/>
        </authorList>
    </citation>
    <scope>NUCLEOTIDE SEQUENCE [LARGE SCALE GENOMIC DNA]</scope>
    <source>
        <strain evidence="9 10">DSM 27648</strain>
    </source>
</reference>
<evidence type="ECO:0000313" key="10">
    <source>
        <dbReference type="Proteomes" id="UP000064967"/>
    </source>
</evidence>
<comment type="function">
    <text evidence="7">Binds to the 23S rRNA.</text>
</comment>
<dbReference type="PROSITE" id="PS00651">
    <property type="entry name" value="RIBOSOMAL_L9"/>
    <property type="match status" value="1"/>
</dbReference>
<dbReference type="GO" id="GO:1990904">
    <property type="term" value="C:ribonucleoprotein complex"/>
    <property type="evidence" value="ECO:0007669"/>
    <property type="project" value="UniProtKB-KW"/>
</dbReference>
<evidence type="ECO:0000313" key="9">
    <source>
        <dbReference type="EMBL" id="AKV01709.1"/>
    </source>
</evidence>
<keyword evidence="10" id="KW-1185">Reference proteome</keyword>
<dbReference type="GO" id="GO:0019843">
    <property type="term" value="F:rRNA binding"/>
    <property type="evidence" value="ECO:0007669"/>
    <property type="project" value="UniProtKB-UniRule"/>
</dbReference>
<dbReference type="GO" id="GO:0006412">
    <property type="term" value="P:translation"/>
    <property type="evidence" value="ECO:0007669"/>
    <property type="project" value="UniProtKB-UniRule"/>
</dbReference>
<gene>
    <name evidence="7" type="primary">rplI</name>
    <name evidence="9" type="ORF">AKJ09_08372</name>
</gene>
<organism evidence="9 10">
    <name type="scientific">Labilithrix luteola</name>
    <dbReference type="NCBI Taxonomy" id="1391654"/>
    <lineage>
        <taxon>Bacteria</taxon>
        <taxon>Pseudomonadati</taxon>
        <taxon>Myxococcota</taxon>
        <taxon>Polyangia</taxon>
        <taxon>Polyangiales</taxon>
        <taxon>Labilitrichaceae</taxon>
        <taxon>Labilithrix</taxon>
    </lineage>
</organism>
<dbReference type="InterPro" id="IPR036935">
    <property type="entry name" value="Ribosomal_bL9_N_sf"/>
</dbReference>
<dbReference type="AlphaFoldDB" id="A0A0K1Q7M1"/>
<dbReference type="Gene3D" id="3.10.430.100">
    <property type="entry name" value="Ribosomal protein L9, C-terminal domain"/>
    <property type="match status" value="1"/>
</dbReference>
<dbReference type="Proteomes" id="UP000064967">
    <property type="component" value="Chromosome"/>
</dbReference>
<evidence type="ECO:0000256" key="1">
    <source>
        <dbReference type="ARBA" id="ARBA00010605"/>
    </source>
</evidence>
<dbReference type="InterPro" id="IPR020069">
    <property type="entry name" value="Ribosomal_bL9_C"/>
</dbReference>
<proteinExistence type="inferred from homology"/>
<dbReference type="HAMAP" id="MF_00503">
    <property type="entry name" value="Ribosomal_bL9"/>
    <property type="match status" value="1"/>
</dbReference>
<accession>A0A0K1Q7M1</accession>
<name>A0A0K1Q7M1_9BACT</name>
<dbReference type="Pfam" id="PF01281">
    <property type="entry name" value="Ribosomal_L9_N"/>
    <property type="match status" value="1"/>
</dbReference>
<dbReference type="InterPro" id="IPR000244">
    <property type="entry name" value="Ribosomal_bL9"/>
</dbReference>
<dbReference type="SUPFAM" id="SSF55658">
    <property type="entry name" value="L9 N-domain-like"/>
    <property type="match status" value="1"/>
</dbReference>
<evidence type="ECO:0000256" key="3">
    <source>
        <dbReference type="ARBA" id="ARBA00022884"/>
    </source>
</evidence>
<dbReference type="InterPro" id="IPR020594">
    <property type="entry name" value="Ribosomal_bL9_bac/chp"/>
</dbReference>
<dbReference type="InterPro" id="IPR020070">
    <property type="entry name" value="Ribosomal_bL9_N"/>
</dbReference>
<evidence type="ECO:0000256" key="7">
    <source>
        <dbReference type="HAMAP-Rule" id="MF_00503"/>
    </source>
</evidence>
<dbReference type="InterPro" id="IPR036791">
    <property type="entry name" value="Ribosomal_bL9_C_sf"/>
</dbReference>
<evidence type="ECO:0000256" key="6">
    <source>
        <dbReference type="ARBA" id="ARBA00035292"/>
    </source>
</evidence>